<keyword evidence="1" id="KW-0285">Flavoprotein</keyword>
<comment type="caution">
    <text evidence="4">The sequence shown here is derived from an EMBL/GenBank/DDBJ whole genome shotgun (WGS) entry which is preliminary data.</text>
</comment>
<dbReference type="PANTHER" id="PTHR43278">
    <property type="entry name" value="NAD(P)H-DEPENDENT FMN-CONTAINING OXIDOREDUCTASE YWQN-RELATED"/>
    <property type="match status" value="1"/>
</dbReference>
<proteinExistence type="predicted"/>
<dbReference type="AlphaFoldDB" id="A0A9D1CW62"/>
<organism evidence="4 5">
    <name type="scientific">Candidatus Pullichristensenella stercorigallinarum</name>
    <dbReference type="NCBI Taxonomy" id="2840909"/>
    <lineage>
        <taxon>Bacteria</taxon>
        <taxon>Bacillati</taxon>
        <taxon>Bacillota</taxon>
        <taxon>Clostridia</taxon>
        <taxon>Candidatus Pullichristensenella</taxon>
    </lineage>
</organism>
<evidence type="ECO:0000313" key="4">
    <source>
        <dbReference type="EMBL" id="HIQ82298.1"/>
    </source>
</evidence>
<dbReference type="PANTHER" id="PTHR43278:SF2">
    <property type="entry name" value="IRON-SULFUR FLAVOPROTEIN"/>
    <property type="match status" value="1"/>
</dbReference>
<sequence length="183" mass="19590">MGKKIVILNGSPRKSGNTAALAKAFAQGAEGSGNTVTEFFLGGMDIHGCKGCFGGHSSRECPCVQKDDMDKIYPAVRDCDVVVLASPLYYWNMSGQLRTAVDRLFALEEGDGNLLRGHGRACALLMAAEGSDFEDVLTYYEHLAGRLRWRDIGHVLAGGNGDVGDIKGKPELEQARALGASIR</sequence>
<dbReference type="Pfam" id="PF03358">
    <property type="entry name" value="FMN_red"/>
    <property type="match status" value="1"/>
</dbReference>
<dbReference type="Gene3D" id="3.40.50.360">
    <property type="match status" value="1"/>
</dbReference>
<dbReference type="SUPFAM" id="SSF52218">
    <property type="entry name" value="Flavoproteins"/>
    <property type="match status" value="1"/>
</dbReference>
<dbReference type="EMBL" id="DVFZ01000045">
    <property type="protein sequence ID" value="HIQ82298.1"/>
    <property type="molecule type" value="Genomic_DNA"/>
</dbReference>
<dbReference type="InterPro" id="IPR029039">
    <property type="entry name" value="Flavoprotein-like_sf"/>
</dbReference>
<reference evidence="4" key="2">
    <citation type="journal article" date="2021" name="PeerJ">
        <title>Extensive microbial diversity within the chicken gut microbiome revealed by metagenomics and culture.</title>
        <authorList>
            <person name="Gilroy R."/>
            <person name="Ravi A."/>
            <person name="Getino M."/>
            <person name="Pursley I."/>
            <person name="Horton D.L."/>
            <person name="Alikhan N.F."/>
            <person name="Baker D."/>
            <person name="Gharbi K."/>
            <person name="Hall N."/>
            <person name="Watson M."/>
            <person name="Adriaenssens E.M."/>
            <person name="Foster-Nyarko E."/>
            <person name="Jarju S."/>
            <person name="Secka A."/>
            <person name="Antonio M."/>
            <person name="Oren A."/>
            <person name="Chaudhuri R.R."/>
            <person name="La Ragione R."/>
            <person name="Hildebrand F."/>
            <person name="Pallen M.J."/>
        </authorList>
    </citation>
    <scope>NUCLEOTIDE SEQUENCE</scope>
    <source>
        <strain evidence="4">ChiSjej6B24-2974</strain>
    </source>
</reference>
<dbReference type="Proteomes" id="UP000824260">
    <property type="component" value="Unassembled WGS sequence"/>
</dbReference>
<accession>A0A9D1CW62</accession>
<evidence type="ECO:0000256" key="1">
    <source>
        <dbReference type="ARBA" id="ARBA00022630"/>
    </source>
</evidence>
<protein>
    <submittedName>
        <fullName evidence="4">Flavodoxin family protein</fullName>
    </submittedName>
</protein>
<reference evidence="4" key="1">
    <citation type="submission" date="2020-10" db="EMBL/GenBank/DDBJ databases">
        <authorList>
            <person name="Gilroy R."/>
        </authorList>
    </citation>
    <scope>NUCLEOTIDE SEQUENCE</scope>
    <source>
        <strain evidence="4">ChiSjej6B24-2974</strain>
    </source>
</reference>
<feature type="domain" description="NADPH-dependent FMN reductase-like" evidence="3">
    <location>
        <begin position="4"/>
        <end position="125"/>
    </location>
</feature>
<dbReference type="GO" id="GO:0016491">
    <property type="term" value="F:oxidoreductase activity"/>
    <property type="evidence" value="ECO:0007669"/>
    <property type="project" value="InterPro"/>
</dbReference>
<evidence type="ECO:0000256" key="2">
    <source>
        <dbReference type="ARBA" id="ARBA00022643"/>
    </source>
</evidence>
<gene>
    <name evidence="4" type="ORF">IAA52_04275</name>
</gene>
<name>A0A9D1CW62_9FIRM</name>
<evidence type="ECO:0000259" key="3">
    <source>
        <dbReference type="Pfam" id="PF03358"/>
    </source>
</evidence>
<keyword evidence="2" id="KW-0288">FMN</keyword>
<evidence type="ECO:0000313" key="5">
    <source>
        <dbReference type="Proteomes" id="UP000824260"/>
    </source>
</evidence>
<dbReference type="InterPro" id="IPR005025">
    <property type="entry name" value="FMN_Rdtase-like_dom"/>
</dbReference>
<dbReference type="InterPro" id="IPR051796">
    <property type="entry name" value="ISF_SsuE-like"/>
</dbReference>